<evidence type="ECO:0000313" key="1">
    <source>
        <dbReference type="EMBL" id="KAG2263087.1"/>
    </source>
</evidence>
<gene>
    <name evidence="1" type="ORF">Bca52824_070166</name>
</gene>
<name>A0A8X7U207_BRACI</name>
<protein>
    <submittedName>
        <fullName evidence="1">Uncharacterized protein</fullName>
    </submittedName>
</protein>
<comment type="caution">
    <text evidence="1">The sequence shown here is derived from an EMBL/GenBank/DDBJ whole genome shotgun (WGS) entry which is preliminary data.</text>
</comment>
<dbReference type="PANTHER" id="PTHR36385:SF1">
    <property type="entry name" value="OS07G0562900 PROTEIN"/>
    <property type="match status" value="1"/>
</dbReference>
<dbReference type="PANTHER" id="PTHR36385">
    <property type="entry name" value="OS07G0562900 PROTEIN"/>
    <property type="match status" value="1"/>
</dbReference>
<dbReference type="Proteomes" id="UP000886595">
    <property type="component" value="Unassembled WGS sequence"/>
</dbReference>
<dbReference type="AlphaFoldDB" id="A0A8X7U207"/>
<sequence>MQADLYYPPEKEYACRLVFDVFFLPPHCPFLSSRTSTRKGKPMNRTKNVRKMKAMAKAIALSDKYEEKASKNVTKKQRTLSAKKLFLLTF</sequence>
<dbReference type="EMBL" id="JAAMPC010000014">
    <property type="protein sequence ID" value="KAG2263087.1"/>
    <property type="molecule type" value="Genomic_DNA"/>
</dbReference>
<keyword evidence="2" id="KW-1185">Reference proteome</keyword>
<reference evidence="1 2" key="1">
    <citation type="submission" date="2020-02" db="EMBL/GenBank/DDBJ databases">
        <authorList>
            <person name="Ma Q."/>
            <person name="Huang Y."/>
            <person name="Song X."/>
            <person name="Pei D."/>
        </authorList>
    </citation>
    <scope>NUCLEOTIDE SEQUENCE [LARGE SCALE GENOMIC DNA]</scope>
    <source>
        <strain evidence="1">Sxm20200214</strain>
        <tissue evidence="1">Leaf</tissue>
    </source>
</reference>
<proteinExistence type="predicted"/>
<dbReference type="OrthoDB" id="1930685at2759"/>
<organism evidence="1 2">
    <name type="scientific">Brassica carinata</name>
    <name type="common">Ethiopian mustard</name>
    <name type="synonym">Abyssinian cabbage</name>
    <dbReference type="NCBI Taxonomy" id="52824"/>
    <lineage>
        <taxon>Eukaryota</taxon>
        <taxon>Viridiplantae</taxon>
        <taxon>Streptophyta</taxon>
        <taxon>Embryophyta</taxon>
        <taxon>Tracheophyta</taxon>
        <taxon>Spermatophyta</taxon>
        <taxon>Magnoliopsida</taxon>
        <taxon>eudicotyledons</taxon>
        <taxon>Gunneridae</taxon>
        <taxon>Pentapetalae</taxon>
        <taxon>rosids</taxon>
        <taxon>malvids</taxon>
        <taxon>Brassicales</taxon>
        <taxon>Brassicaceae</taxon>
        <taxon>Brassiceae</taxon>
        <taxon>Brassica</taxon>
    </lineage>
</organism>
<accession>A0A8X7U207</accession>
<evidence type="ECO:0000313" key="2">
    <source>
        <dbReference type="Proteomes" id="UP000886595"/>
    </source>
</evidence>